<dbReference type="GO" id="GO:0006629">
    <property type="term" value="P:lipid metabolic process"/>
    <property type="evidence" value="ECO:0007669"/>
    <property type="project" value="InterPro"/>
</dbReference>
<keyword evidence="4" id="KW-1185">Reference proteome</keyword>
<dbReference type="Pfam" id="PF03009">
    <property type="entry name" value="GDPD"/>
    <property type="match status" value="1"/>
</dbReference>
<feature type="region of interest" description="Disordered" evidence="1">
    <location>
        <begin position="27"/>
        <end position="49"/>
    </location>
</feature>
<accession>A0A3B7MVH4</accession>
<sequence>MKGTKEVIELVLIVALIVSCHATRKTTNEVQTTDKPNTSIDLPSFDKEAHRGGRGLMPENTIPAMLHAIDLGVNTLEMDAVITKDGQVILSHEPFFSAAIATKPDGTRVTPQEERSLNIFQMTYAETQRYDVGLAVNPGFKDQQKLAATKPLLSKVIDSVEAYTKKKKSTPVFYNIETKTNPRTDNQYHPAPEEFVEKLMAVILQKHIEDRVIIQSFDFRTLQILHTKYPAIRTAALVADNKGLEEHLKQLQFIPTIYSPLYTLVKPELVTQCHQQKIKVLPWTVNDKPTIEKLKALGVDGIISDYPNLF</sequence>
<dbReference type="KEGG" id="pseg:D3H65_30705"/>
<dbReference type="CDD" id="cd08567">
    <property type="entry name" value="GDPD_SpGDE_like"/>
    <property type="match status" value="1"/>
</dbReference>
<dbReference type="PROSITE" id="PS51257">
    <property type="entry name" value="PROKAR_LIPOPROTEIN"/>
    <property type="match status" value="1"/>
</dbReference>
<organism evidence="3 4">
    <name type="scientific">Paraflavitalea soli</name>
    <dbReference type="NCBI Taxonomy" id="2315862"/>
    <lineage>
        <taxon>Bacteria</taxon>
        <taxon>Pseudomonadati</taxon>
        <taxon>Bacteroidota</taxon>
        <taxon>Chitinophagia</taxon>
        <taxon>Chitinophagales</taxon>
        <taxon>Chitinophagaceae</taxon>
        <taxon>Paraflavitalea</taxon>
    </lineage>
</organism>
<dbReference type="InterPro" id="IPR030395">
    <property type="entry name" value="GP_PDE_dom"/>
</dbReference>
<dbReference type="Gene3D" id="3.20.20.190">
    <property type="entry name" value="Phosphatidylinositol (PI) phosphodiesterase"/>
    <property type="match status" value="1"/>
</dbReference>
<gene>
    <name evidence="3" type="ORF">D3H65_30705</name>
</gene>
<feature type="compositionally biased region" description="Polar residues" evidence="1">
    <location>
        <begin position="28"/>
        <end position="41"/>
    </location>
</feature>
<protein>
    <submittedName>
        <fullName evidence="3">Glycerophosphodiester phosphodiesterase</fullName>
    </submittedName>
</protein>
<evidence type="ECO:0000313" key="3">
    <source>
        <dbReference type="EMBL" id="AXY78098.1"/>
    </source>
</evidence>
<dbReference type="PANTHER" id="PTHR46211">
    <property type="entry name" value="GLYCEROPHOSPHORYL DIESTER PHOSPHODIESTERASE"/>
    <property type="match status" value="1"/>
</dbReference>
<dbReference type="GO" id="GO:0008081">
    <property type="term" value="F:phosphoric diester hydrolase activity"/>
    <property type="evidence" value="ECO:0007669"/>
    <property type="project" value="InterPro"/>
</dbReference>
<evidence type="ECO:0000256" key="1">
    <source>
        <dbReference type="SAM" id="MobiDB-lite"/>
    </source>
</evidence>
<dbReference type="PANTHER" id="PTHR46211:SF14">
    <property type="entry name" value="GLYCEROPHOSPHODIESTER PHOSPHODIESTERASE"/>
    <property type="match status" value="1"/>
</dbReference>
<dbReference type="PROSITE" id="PS51704">
    <property type="entry name" value="GP_PDE"/>
    <property type="match status" value="1"/>
</dbReference>
<dbReference type="OrthoDB" id="384721at2"/>
<dbReference type="RefSeq" id="WP_119053971.1">
    <property type="nucleotide sequence ID" value="NZ_CP032157.1"/>
</dbReference>
<proteinExistence type="predicted"/>
<evidence type="ECO:0000259" key="2">
    <source>
        <dbReference type="PROSITE" id="PS51704"/>
    </source>
</evidence>
<feature type="domain" description="GP-PDE" evidence="2">
    <location>
        <begin position="45"/>
        <end position="310"/>
    </location>
</feature>
<dbReference type="Proteomes" id="UP000263900">
    <property type="component" value="Chromosome"/>
</dbReference>
<name>A0A3B7MVH4_9BACT</name>
<evidence type="ECO:0000313" key="4">
    <source>
        <dbReference type="Proteomes" id="UP000263900"/>
    </source>
</evidence>
<dbReference type="AlphaFoldDB" id="A0A3B7MVH4"/>
<dbReference type="InterPro" id="IPR017946">
    <property type="entry name" value="PLC-like_Pdiesterase_TIM-brl"/>
</dbReference>
<reference evidence="3 4" key="1">
    <citation type="submission" date="2018-09" db="EMBL/GenBank/DDBJ databases">
        <title>Genome sequencing of strain 6GH32-13.</title>
        <authorList>
            <person name="Weon H.-Y."/>
            <person name="Heo J."/>
            <person name="Kwon S.-W."/>
        </authorList>
    </citation>
    <scope>NUCLEOTIDE SEQUENCE [LARGE SCALE GENOMIC DNA]</scope>
    <source>
        <strain evidence="3 4">5GH32-13</strain>
    </source>
</reference>
<dbReference type="SUPFAM" id="SSF51695">
    <property type="entry name" value="PLC-like phosphodiesterases"/>
    <property type="match status" value="1"/>
</dbReference>
<dbReference type="EMBL" id="CP032157">
    <property type="protein sequence ID" value="AXY78098.1"/>
    <property type="molecule type" value="Genomic_DNA"/>
</dbReference>